<dbReference type="EMBL" id="MK071979">
    <property type="protein sequence ID" value="AYV75337.1"/>
    <property type="molecule type" value="Genomic_DNA"/>
</dbReference>
<sequence>MVYRTYLVDKRINFQPPEPKIISLSDYIEGEEEGERSISIDENTVKLYFEYIVNFDDIFSYKDKIIGKSINEALANIDSTMNDLFGKGHTVGVPDPDNNSWIWGHTKEREKVIIPKIMDNNGRIAVALYWLNNLKELLISEKDKYDNNDDNYIFVTNEF</sequence>
<evidence type="ECO:0000313" key="1">
    <source>
        <dbReference type="EMBL" id="AYV75337.1"/>
    </source>
</evidence>
<name>A0A3G4ZKH3_9VIRU</name>
<proteinExistence type="predicted"/>
<accession>A0A3G4ZKH3</accession>
<protein>
    <submittedName>
        <fullName evidence="1">Uncharacterized protein</fullName>
    </submittedName>
</protein>
<gene>
    <name evidence="1" type="ORF">Terrestrivirus1_211</name>
</gene>
<reference evidence="1" key="1">
    <citation type="submission" date="2018-10" db="EMBL/GenBank/DDBJ databases">
        <title>Hidden diversity of soil giant viruses.</title>
        <authorList>
            <person name="Schulz F."/>
            <person name="Alteio L."/>
            <person name="Goudeau D."/>
            <person name="Ryan E.M."/>
            <person name="Malmstrom R.R."/>
            <person name="Blanchard J."/>
            <person name="Woyke T."/>
        </authorList>
    </citation>
    <scope>NUCLEOTIDE SEQUENCE</scope>
    <source>
        <strain evidence="1">TEV1</strain>
    </source>
</reference>
<organism evidence="1">
    <name type="scientific">Terrestrivirus sp</name>
    <dbReference type="NCBI Taxonomy" id="2487775"/>
    <lineage>
        <taxon>Viruses</taxon>
        <taxon>Varidnaviria</taxon>
        <taxon>Bamfordvirae</taxon>
        <taxon>Nucleocytoviricota</taxon>
        <taxon>Megaviricetes</taxon>
        <taxon>Imitervirales</taxon>
        <taxon>Mimiviridae</taxon>
        <taxon>Klosneuvirinae</taxon>
    </lineage>
</organism>